<dbReference type="AlphaFoldDB" id="A0AAD6ZVI6"/>
<feature type="domain" description="CBM1" evidence="3">
    <location>
        <begin position="1"/>
        <end position="26"/>
    </location>
</feature>
<dbReference type="SUPFAM" id="SSF57180">
    <property type="entry name" value="Cellulose-binding domain"/>
    <property type="match status" value="1"/>
</dbReference>
<protein>
    <submittedName>
        <fullName evidence="4">Lipolytic enzyme</fullName>
    </submittedName>
</protein>
<evidence type="ECO:0000313" key="4">
    <source>
        <dbReference type="EMBL" id="KAJ7342446.1"/>
    </source>
</evidence>
<dbReference type="EMBL" id="JARIHO010000025">
    <property type="protein sequence ID" value="KAJ7342446.1"/>
    <property type="molecule type" value="Genomic_DNA"/>
</dbReference>
<evidence type="ECO:0000256" key="2">
    <source>
        <dbReference type="SAM" id="MobiDB-lite"/>
    </source>
</evidence>
<dbReference type="Pfam" id="PF00734">
    <property type="entry name" value="CBM_1"/>
    <property type="match status" value="1"/>
</dbReference>
<dbReference type="PANTHER" id="PTHR30383:SF5">
    <property type="entry name" value="SGNH HYDROLASE-TYPE ESTERASE DOMAIN-CONTAINING PROTEIN"/>
    <property type="match status" value="1"/>
</dbReference>
<dbReference type="SMART" id="SM00236">
    <property type="entry name" value="fCBD"/>
    <property type="match status" value="1"/>
</dbReference>
<evidence type="ECO:0000256" key="1">
    <source>
        <dbReference type="ARBA" id="ARBA00022729"/>
    </source>
</evidence>
<keyword evidence="5" id="KW-1185">Reference proteome</keyword>
<dbReference type="Proteomes" id="UP001218218">
    <property type="component" value="Unassembled WGS sequence"/>
</dbReference>
<dbReference type="InterPro" id="IPR051532">
    <property type="entry name" value="Ester_Hydrolysis_Enzymes"/>
</dbReference>
<dbReference type="PANTHER" id="PTHR30383">
    <property type="entry name" value="THIOESTERASE 1/PROTEASE 1/LYSOPHOSPHOLIPASE L1"/>
    <property type="match status" value="1"/>
</dbReference>
<evidence type="ECO:0000259" key="3">
    <source>
        <dbReference type="PROSITE" id="PS51164"/>
    </source>
</evidence>
<dbReference type="Pfam" id="PF13472">
    <property type="entry name" value="Lipase_GDSL_2"/>
    <property type="match status" value="1"/>
</dbReference>
<dbReference type="InterPro" id="IPR000254">
    <property type="entry name" value="CBD"/>
</dbReference>
<dbReference type="PROSITE" id="PS51164">
    <property type="entry name" value="CBM1_2"/>
    <property type="match status" value="1"/>
</dbReference>
<name>A0AAD6ZVI6_9AGAR</name>
<dbReference type="GO" id="GO:0030248">
    <property type="term" value="F:cellulose binding"/>
    <property type="evidence" value="ECO:0007669"/>
    <property type="project" value="InterPro"/>
</dbReference>
<proteinExistence type="predicted"/>
<dbReference type="CDD" id="cd01833">
    <property type="entry name" value="XynB_like"/>
    <property type="match status" value="1"/>
</dbReference>
<dbReference type="InterPro" id="IPR035971">
    <property type="entry name" value="CBD_sf"/>
</dbReference>
<dbReference type="GO" id="GO:0005576">
    <property type="term" value="C:extracellular region"/>
    <property type="evidence" value="ECO:0007669"/>
    <property type="project" value="InterPro"/>
</dbReference>
<keyword evidence="1" id="KW-0732">Signal</keyword>
<dbReference type="InterPro" id="IPR036514">
    <property type="entry name" value="SGNH_hydro_sf"/>
</dbReference>
<accession>A0AAD6ZVI6</accession>
<organism evidence="4 5">
    <name type="scientific">Mycena albidolilacea</name>
    <dbReference type="NCBI Taxonomy" id="1033008"/>
    <lineage>
        <taxon>Eukaryota</taxon>
        <taxon>Fungi</taxon>
        <taxon>Dikarya</taxon>
        <taxon>Basidiomycota</taxon>
        <taxon>Agaricomycotina</taxon>
        <taxon>Agaricomycetes</taxon>
        <taxon>Agaricomycetidae</taxon>
        <taxon>Agaricales</taxon>
        <taxon>Marasmiineae</taxon>
        <taxon>Mycenaceae</taxon>
        <taxon>Mycena</taxon>
    </lineage>
</organism>
<dbReference type="GO" id="GO:0004622">
    <property type="term" value="F:phosphatidylcholine lysophospholipase activity"/>
    <property type="evidence" value="ECO:0007669"/>
    <property type="project" value="TreeGrafter"/>
</dbReference>
<sequence length="264" mass="26787">MGWSGPTACVSGTVCVALNPFYSQCLPGTAPPSTTATSTATSSSTSTGTTSAPSSTSTSTTGLNIRLLPLGDSITFGLTSSDGNGYRSTLHNLLQTGNTVDFIGSIKSGTMADNDNEGHSGFTVSQIAQSATNALALPARPNVVLLMAGTNDMPRNPSGAPALMSALIDQIFTACPDAALIVASLTPLPSAQAAVNTYNTALTQLVNARAATGQHILLASMASVLASDLTDGVHPTNAGYVKMANAWFPVIQQAAKNGWIGKPV</sequence>
<dbReference type="Gene3D" id="3.40.50.1110">
    <property type="entry name" value="SGNH hydrolase"/>
    <property type="match status" value="1"/>
</dbReference>
<comment type="caution">
    <text evidence="4">The sequence shown here is derived from an EMBL/GenBank/DDBJ whole genome shotgun (WGS) entry which is preliminary data.</text>
</comment>
<evidence type="ECO:0000313" key="5">
    <source>
        <dbReference type="Proteomes" id="UP001218218"/>
    </source>
</evidence>
<dbReference type="InterPro" id="IPR013830">
    <property type="entry name" value="SGNH_hydro"/>
</dbReference>
<dbReference type="GO" id="GO:0005975">
    <property type="term" value="P:carbohydrate metabolic process"/>
    <property type="evidence" value="ECO:0007669"/>
    <property type="project" value="InterPro"/>
</dbReference>
<gene>
    <name evidence="4" type="ORF">DFH08DRAFT_782860</name>
</gene>
<dbReference type="SUPFAM" id="SSF52266">
    <property type="entry name" value="SGNH hydrolase"/>
    <property type="match status" value="1"/>
</dbReference>
<feature type="region of interest" description="Disordered" evidence="2">
    <location>
        <begin position="30"/>
        <end position="62"/>
    </location>
</feature>
<reference evidence="4" key="1">
    <citation type="submission" date="2023-03" db="EMBL/GenBank/DDBJ databases">
        <title>Massive genome expansion in bonnet fungi (Mycena s.s.) driven by repeated elements and novel gene families across ecological guilds.</title>
        <authorList>
            <consortium name="Lawrence Berkeley National Laboratory"/>
            <person name="Harder C.B."/>
            <person name="Miyauchi S."/>
            <person name="Viragh M."/>
            <person name="Kuo A."/>
            <person name="Thoen E."/>
            <person name="Andreopoulos B."/>
            <person name="Lu D."/>
            <person name="Skrede I."/>
            <person name="Drula E."/>
            <person name="Henrissat B."/>
            <person name="Morin E."/>
            <person name="Kohler A."/>
            <person name="Barry K."/>
            <person name="LaButti K."/>
            <person name="Morin E."/>
            <person name="Salamov A."/>
            <person name="Lipzen A."/>
            <person name="Mereny Z."/>
            <person name="Hegedus B."/>
            <person name="Baldrian P."/>
            <person name="Stursova M."/>
            <person name="Weitz H."/>
            <person name="Taylor A."/>
            <person name="Grigoriev I.V."/>
            <person name="Nagy L.G."/>
            <person name="Martin F."/>
            <person name="Kauserud H."/>
        </authorList>
    </citation>
    <scope>NUCLEOTIDE SEQUENCE</scope>
    <source>
        <strain evidence="4">CBHHK002</strain>
    </source>
</reference>